<dbReference type="Pfam" id="PF15698">
    <property type="entry name" value="Phosphatase"/>
    <property type="match status" value="1"/>
</dbReference>
<dbReference type="Proteomes" id="UP000199323">
    <property type="component" value="Unassembled WGS sequence"/>
</dbReference>
<sequence>MHIPLTRDELTDHLRRTRIAGDVATPRENNLRHYRELVEGNRRFWLGLELGERWSEEKVLAVMAERVGVVADPAHREGQDTIDADLTVDGLDRMAEALREAAARRARVLVATGHPGGLLDVHQAVARALRAAGATVVAIPKGLSVGEGDDGTSGDVRQFGSVAVLERGATLWHTHAPQPMSAILDALEAAGEPLPDLVVADHGWAGRAAQRGIKAVAFADCNDPALFLGEAEGTVAVTVPLDDHVVDPQSYEPMTAYLLAAAGLTAVR</sequence>
<protein>
    <submittedName>
        <fullName evidence="1">Phosphatase</fullName>
    </submittedName>
</protein>
<proteinExistence type="predicted"/>
<accession>A0A1I2MDI9</accession>
<gene>
    <name evidence="1" type="ORF">SAMN05216251_1355</name>
</gene>
<dbReference type="EMBL" id="FONG01000035">
    <property type="protein sequence ID" value="SFF89535.1"/>
    <property type="molecule type" value="Genomic_DNA"/>
</dbReference>
<dbReference type="Gene3D" id="3.40.50.2000">
    <property type="entry name" value="Glycogen Phosphorylase B"/>
    <property type="match status" value="1"/>
</dbReference>
<keyword evidence="2" id="KW-1185">Reference proteome</keyword>
<dbReference type="InterPro" id="IPR031423">
    <property type="entry name" value="Phosphatase_SCO2771"/>
</dbReference>
<dbReference type="STRING" id="380248.SAMN05216251_1355"/>
<dbReference type="AlphaFoldDB" id="A0A1I2MDI9"/>
<evidence type="ECO:0000313" key="2">
    <source>
        <dbReference type="Proteomes" id="UP000199323"/>
    </source>
</evidence>
<organism evidence="1 2">
    <name type="scientific">Actinacidiphila alni</name>
    <dbReference type="NCBI Taxonomy" id="380248"/>
    <lineage>
        <taxon>Bacteria</taxon>
        <taxon>Bacillati</taxon>
        <taxon>Actinomycetota</taxon>
        <taxon>Actinomycetes</taxon>
        <taxon>Kitasatosporales</taxon>
        <taxon>Streptomycetaceae</taxon>
        <taxon>Actinacidiphila</taxon>
    </lineage>
</organism>
<name>A0A1I2MDI9_9ACTN</name>
<evidence type="ECO:0000313" key="1">
    <source>
        <dbReference type="EMBL" id="SFF89535.1"/>
    </source>
</evidence>
<reference evidence="1 2" key="1">
    <citation type="submission" date="2016-10" db="EMBL/GenBank/DDBJ databases">
        <authorList>
            <person name="de Groot N.N."/>
        </authorList>
    </citation>
    <scope>NUCLEOTIDE SEQUENCE [LARGE SCALE GENOMIC DNA]</scope>
    <source>
        <strain evidence="1 2">CGMCC 4.3510</strain>
    </source>
</reference>